<gene>
    <name evidence="3" type="ORF">HY30_07900</name>
</gene>
<dbReference type="SUPFAM" id="SSF111369">
    <property type="entry name" value="HlyD-like secretion proteins"/>
    <property type="match status" value="1"/>
</dbReference>
<dbReference type="InterPro" id="IPR058637">
    <property type="entry name" value="YknX-like_C"/>
</dbReference>
<dbReference type="Proteomes" id="UP000027190">
    <property type="component" value="Unassembled WGS sequence"/>
</dbReference>
<dbReference type="OrthoDB" id="9806939at2"/>
<evidence type="ECO:0000256" key="1">
    <source>
        <dbReference type="ARBA" id="ARBA00009477"/>
    </source>
</evidence>
<dbReference type="eggNOG" id="COG0845">
    <property type="taxonomic scope" value="Bacteria"/>
</dbReference>
<feature type="domain" description="YknX-like C-terminal permuted SH3-like" evidence="2">
    <location>
        <begin position="302"/>
        <end position="368"/>
    </location>
</feature>
<sequence length="372" mass="40235">MMIRPVIALCFMPVLLLGCRETEPEVQVAAPADDLMSEAETALVLVETVSAETTMLVEPLIASGTIAAKQTSDIGALAEGVVDRIFVRVGDRVSKGDLLFRTRQVDFERRLVEAEAMQDVAAAEVDRAQTLVNRYAPLAPEGVVAEVVFDDAKTGLLVAKANLRLRQTEVETANQMLTDTIVRAPFDGSITARYIDEGVFMANRFSGMGNSAVVQVQECRIAAGILFAPEAELTRLRLGLTGRLFVDGRSDPIESEIVILNDRVDPTSRMIEFRMAFVNPDCGVKAGQSVRAEVDVDPRSATVLPRSAVHGTGDARYVYIAADTQVHRRPVKVSDIDADRVEIMGGLTDEDKVIVTASGPLYDGAKIEPSSS</sequence>
<reference evidence="3 4" key="1">
    <citation type="journal article" date="2014" name="Antonie Van Leeuwenhoek">
        <title>Hyphomonas beringensis sp. nov. and Hyphomonas chukchiensis sp. nov., isolated from surface seawater of the Bering Sea and Chukchi Sea.</title>
        <authorList>
            <person name="Li C."/>
            <person name="Lai Q."/>
            <person name="Li G."/>
            <person name="Dong C."/>
            <person name="Wang J."/>
            <person name="Liao Y."/>
            <person name="Shao Z."/>
        </authorList>
    </citation>
    <scope>NUCLEOTIDE SEQUENCE [LARGE SCALE GENOMIC DNA]</scope>
    <source>
        <strain evidence="3 4">BH-BN04-4</strain>
    </source>
</reference>
<dbReference type="Gene3D" id="2.40.30.170">
    <property type="match status" value="1"/>
</dbReference>
<dbReference type="Gene3D" id="2.40.420.20">
    <property type="match status" value="1"/>
</dbReference>
<dbReference type="PROSITE" id="PS51257">
    <property type="entry name" value="PROKAR_LIPOPROTEIN"/>
    <property type="match status" value="1"/>
</dbReference>
<name>A0A062UER5_9PROT</name>
<protein>
    <recommendedName>
        <fullName evidence="2">YknX-like C-terminal permuted SH3-like domain-containing protein</fullName>
    </recommendedName>
</protein>
<evidence type="ECO:0000259" key="2">
    <source>
        <dbReference type="Pfam" id="PF25989"/>
    </source>
</evidence>
<dbReference type="GO" id="GO:0015562">
    <property type="term" value="F:efflux transmembrane transporter activity"/>
    <property type="evidence" value="ECO:0007669"/>
    <property type="project" value="TreeGrafter"/>
</dbReference>
<dbReference type="AlphaFoldDB" id="A0A062UER5"/>
<keyword evidence="4" id="KW-1185">Reference proteome</keyword>
<comment type="similarity">
    <text evidence="1">Belongs to the membrane fusion protein (MFP) (TC 8.A.1) family.</text>
</comment>
<dbReference type="EMBL" id="AWFG01000052">
    <property type="protein sequence ID" value="KCZ56168.1"/>
    <property type="molecule type" value="Genomic_DNA"/>
</dbReference>
<dbReference type="PANTHER" id="PTHR30469:SF15">
    <property type="entry name" value="HLYD FAMILY OF SECRETION PROTEINS"/>
    <property type="match status" value="1"/>
</dbReference>
<proteinExistence type="inferred from homology"/>
<dbReference type="PATRIC" id="fig|1280947.3.peg.2995"/>
<evidence type="ECO:0000313" key="3">
    <source>
        <dbReference type="EMBL" id="KCZ56168.1"/>
    </source>
</evidence>
<organism evidence="3 4">
    <name type="scientific">Hyphomonas chukchiensis</name>
    <dbReference type="NCBI Taxonomy" id="1280947"/>
    <lineage>
        <taxon>Bacteria</taxon>
        <taxon>Pseudomonadati</taxon>
        <taxon>Pseudomonadota</taxon>
        <taxon>Alphaproteobacteria</taxon>
        <taxon>Hyphomonadales</taxon>
        <taxon>Hyphomonadaceae</taxon>
        <taxon>Hyphomonas</taxon>
    </lineage>
</organism>
<dbReference type="Gene3D" id="1.10.287.470">
    <property type="entry name" value="Helix hairpin bin"/>
    <property type="match status" value="1"/>
</dbReference>
<evidence type="ECO:0000313" key="4">
    <source>
        <dbReference type="Proteomes" id="UP000027190"/>
    </source>
</evidence>
<dbReference type="NCBIfam" id="TIGR01730">
    <property type="entry name" value="RND_mfp"/>
    <property type="match status" value="1"/>
</dbReference>
<accession>A0A062UER5</accession>
<comment type="caution">
    <text evidence="3">The sequence shown here is derived from an EMBL/GenBank/DDBJ whole genome shotgun (WGS) entry which is preliminary data.</text>
</comment>
<dbReference type="GO" id="GO:1990281">
    <property type="term" value="C:efflux pump complex"/>
    <property type="evidence" value="ECO:0007669"/>
    <property type="project" value="TreeGrafter"/>
</dbReference>
<dbReference type="RefSeq" id="WP_034742424.1">
    <property type="nucleotide sequence ID" value="NZ_AWFG01000052.1"/>
</dbReference>
<dbReference type="Gene3D" id="2.40.50.100">
    <property type="match status" value="1"/>
</dbReference>
<dbReference type="STRING" id="1280947.HY30_07900"/>
<dbReference type="InterPro" id="IPR006143">
    <property type="entry name" value="RND_pump_MFP"/>
</dbReference>
<dbReference type="Pfam" id="PF25989">
    <property type="entry name" value="YknX_C"/>
    <property type="match status" value="1"/>
</dbReference>
<dbReference type="PANTHER" id="PTHR30469">
    <property type="entry name" value="MULTIDRUG RESISTANCE PROTEIN MDTA"/>
    <property type="match status" value="1"/>
</dbReference>